<feature type="region of interest" description="Disordered" evidence="1">
    <location>
        <begin position="126"/>
        <end position="145"/>
    </location>
</feature>
<sequence length="145" mass="15229">MLGPSKAEYGTAMKTGSRNGGSHSGAGLSMFDGGLTGGMSLPMHPETMRLPLHSDSMRVSVHSDPMRVSREQTGISLSPPGALSGLNPILMGLQYRDFAQPESRFGTEVNLDPVVYQASPPLDLGGKLHTPNLGGFDSNRYGNGG</sequence>
<protein>
    <submittedName>
        <fullName evidence="2">LOB domain-containing protein</fullName>
    </submittedName>
</protein>
<keyword evidence="3" id="KW-1185">Reference proteome</keyword>
<evidence type="ECO:0000256" key="1">
    <source>
        <dbReference type="SAM" id="MobiDB-lite"/>
    </source>
</evidence>
<reference evidence="2 3" key="1">
    <citation type="journal article" date="2014" name="Nat. Commun.">
        <title>Klebsormidium flaccidum genome reveals primary factors for plant terrestrial adaptation.</title>
        <authorList>
            <person name="Hori K."/>
            <person name="Maruyama F."/>
            <person name="Fujisawa T."/>
            <person name="Togashi T."/>
            <person name="Yamamoto N."/>
            <person name="Seo M."/>
            <person name="Sato S."/>
            <person name="Yamada T."/>
            <person name="Mori H."/>
            <person name="Tajima N."/>
            <person name="Moriyama T."/>
            <person name="Ikeuchi M."/>
            <person name="Watanabe M."/>
            <person name="Wada H."/>
            <person name="Kobayashi K."/>
            <person name="Saito M."/>
            <person name="Masuda T."/>
            <person name="Sasaki-Sekimoto Y."/>
            <person name="Mashiguchi K."/>
            <person name="Awai K."/>
            <person name="Shimojima M."/>
            <person name="Masuda S."/>
            <person name="Iwai M."/>
            <person name="Nobusawa T."/>
            <person name="Narise T."/>
            <person name="Kondo S."/>
            <person name="Saito H."/>
            <person name="Sato R."/>
            <person name="Murakawa M."/>
            <person name="Ihara Y."/>
            <person name="Oshima-Yamada Y."/>
            <person name="Ohtaka K."/>
            <person name="Satoh M."/>
            <person name="Sonobe K."/>
            <person name="Ishii M."/>
            <person name="Ohtani R."/>
            <person name="Kanamori-Sato M."/>
            <person name="Honoki R."/>
            <person name="Miyazaki D."/>
            <person name="Mochizuki H."/>
            <person name="Umetsu J."/>
            <person name="Higashi K."/>
            <person name="Shibata D."/>
            <person name="Kamiya Y."/>
            <person name="Sato N."/>
            <person name="Nakamura Y."/>
            <person name="Tabata S."/>
            <person name="Ida S."/>
            <person name="Kurokawa K."/>
            <person name="Ohta H."/>
        </authorList>
    </citation>
    <scope>NUCLEOTIDE SEQUENCE [LARGE SCALE GENOMIC DNA]</scope>
    <source>
        <strain evidence="2 3">NIES-2285</strain>
    </source>
</reference>
<evidence type="ECO:0000313" key="2">
    <source>
        <dbReference type="EMBL" id="GAQ81303.1"/>
    </source>
</evidence>
<proteinExistence type="predicted"/>
<gene>
    <name evidence="2" type="ORF">KFL_000760320</name>
</gene>
<dbReference type="AlphaFoldDB" id="A0A1Y1HT61"/>
<dbReference type="Proteomes" id="UP000054558">
    <property type="component" value="Unassembled WGS sequence"/>
</dbReference>
<feature type="region of interest" description="Disordered" evidence="1">
    <location>
        <begin position="60"/>
        <end position="81"/>
    </location>
</feature>
<accession>A0A1Y1HT61</accession>
<feature type="region of interest" description="Disordered" evidence="1">
    <location>
        <begin position="1"/>
        <end position="26"/>
    </location>
</feature>
<organism evidence="2 3">
    <name type="scientific">Klebsormidium nitens</name>
    <name type="common">Green alga</name>
    <name type="synonym">Ulothrix nitens</name>
    <dbReference type="NCBI Taxonomy" id="105231"/>
    <lineage>
        <taxon>Eukaryota</taxon>
        <taxon>Viridiplantae</taxon>
        <taxon>Streptophyta</taxon>
        <taxon>Klebsormidiophyceae</taxon>
        <taxon>Klebsormidiales</taxon>
        <taxon>Klebsormidiaceae</taxon>
        <taxon>Klebsormidium</taxon>
    </lineage>
</organism>
<name>A0A1Y1HT61_KLENI</name>
<evidence type="ECO:0000313" key="3">
    <source>
        <dbReference type="Proteomes" id="UP000054558"/>
    </source>
</evidence>
<dbReference type="EMBL" id="DF237025">
    <property type="protein sequence ID" value="GAQ81303.1"/>
    <property type="molecule type" value="Genomic_DNA"/>
</dbReference>